<dbReference type="InterPro" id="IPR003783">
    <property type="entry name" value="Regulatory_RecX"/>
</dbReference>
<evidence type="ECO:0000256" key="2">
    <source>
        <dbReference type="ARBA" id="ARBA00009695"/>
    </source>
</evidence>
<dbReference type="Proteomes" id="UP000886723">
    <property type="component" value="Unassembled WGS sequence"/>
</dbReference>
<dbReference type="GO" id="GO:0005737">
    <property type="term" value="C:cytoplasm"/>
    <property type="evidence" value="ECO:0007669"/>
    <property type="project" value="UniProtKB-SubCell"/>
</dbReference>
<reference evidence="8" key="2">
    <citation type="journal article" date="2021" name="PeerJ">
        <title>Extensive microbial diversity within the chicken gut microbiome revealed by metagenomics and culture.</title>
        <authorList>
            <person name="Gilroy R."/>
            <person name="Ravi A."/>
            <person name="Getino M."/>
            <person name="Pursley I."/>
            <person name="Horton D.L."/>
            <person name="Alikhan N.F."/>
            <person name="Baker D."/>
            <person name="Gharbi K."/>
            <person name="Hall N."/>
            <person name="Watson M."/>
            <person name="Adriaenssens E.M."/>
            <person name="Foster-Nyarko E."/>
            <person name="Jarju S."/>
            <person name="Secka A."/>
            <person name="Antonio M."/>
            <person name="Oren A."/>
            <person name="Chaudhuri R.R."/>
            <person name="La Ragione R."/>
            <person name="Hildebrand F."/>
            <person name="Pallen M.J."/>
        </authorList>
    </citation>
    <scope>NUCLEOTIDE SEQUENCE</scope>
    <source>
        <strain evidence="8">ChiBcec2-4451</strain>
    </source>
</reference>
<evidence type="ECO:0000259" key="6">
    <source>
        <dbReference type="Pfam" id="PF21981"/>
    </source>
</evidence>
<organism evidence="8 9">
    <name type="scientific">Candidatus Pullilachnospira stercoravium</name>
    <dbReference type="NCBI Taxonomy" id="2840913"/>
    <lineage>
        <taxon>Bacteria</taxon>
        <taxon>Bacillati</taxon>
        <taxon>Bacillota</taxon>
        <taxon>Clostridia</taxon>
        <taxon>Lachnospirales</taxon>
        <taxon>Lachnospiraceae</taxon>
        <taxon>Lachnospiraceae incertae sedis</taxon>
        <taxon>Candidatus Pullilachnospira</taxon>
    </lineage>
</organism>
<dbReference type="Gene3D" id="1.10.10.10">
    <property type="entry name" value="Winged helix-like DNA-binding domain superfamily/Winged helix DNA-binding domain"/>
    <property type="match status" value="2"/>
</dbReference>
<proteinExistence type="inferred from homology"/>
<dbReference type="InterPro" id="IPR053926">
    <property type="entry name" value="RecX_HTH_1st"/>
</dbReference>
<keyword evidence="4 5" id="KW-0963">Cytoplasm</keyword>
<evidence type="ECO:0000256" key="3">
    <source>
        <dbReference type="ARBA" id="ARBA00018111"/>
    </source>
</evidence>
<accession>A0A9D1NVQ6</accession>
<evidence type="ECO:0000256" key="1">
    <source>
        <dbReference type="ARBA" id="ARBA00004496"/>
    </source>
</evidence>
<evidence type="ECO:0000256" key="4">
    <source>
        <dbReference type="ARBA" id="ARBA00022490"/>
    </source>
</evidence>
<dbReference type="HAMAP" id="MF_01114">
    <property type="entry name" value="RecX"/>
    <property type="match status" value="1"/>
</dbReference>
<evidence type="ECO:0000313" key="9">
    <source>
        <dbReference type="Proteomes" id="UP000886723"/>
    </source>
</evidence>
<evidence type="ECO:0000256" key="5">
    <source>
        <dbReference type="HAMAP-Rule" id="MF_01114"/>
    </source>
</evidence>
<dbReference type="AlphaFoldDB" id="A0A9D1NVQ6"/>
<dbReference type="PANTHER" id="PTHR33602:SF1">
    <property type="entry name" value="REGULATORY PROTEIN RECX FAMILY PROTEIN"/>
    <property type="match status" value="1"/>
</dbReference>
<protein>
    <recommendedName>
        <fullName evidence="3 5">Regulatory protein RecX</fullName>
    </recommendedName>
</protein>
<evidence type="ECO:0000259" key="7">
    <source>
        <dbReference type="Pfam" id="PF21982"/>
    </source>
</evidence>
<feature type="domain" description="RecX first three-helical" evidence="7">
    <location>
        <begin position="59"/>
        <end position="97"/>
    </location>
</feature>
<sequence length="202" mass="23307">MIIREIVPVTKQKSRVVTDEDFSFVLYRGELSRYGLEAGRELPPAIFEEIYREILVKRAKMRAMHLLTRADYTEAALRRKLDQGGYTPGAVEEAVAYVKGWHYLDDARYARNYLEAVRGRESRRRAEAKLMEKGVSRQILKDLAEEDGGEPETGMILELLQKKCPDPEAADDAQKRRLYGWLARRGFRNEDILGVFRSYFGG</sequence>
<name>A0A9D1NVQ6_9FIRM</name>
<reference evidence="8" key="1">
    <citation type="submission" date="2020-10" db="EMBL/GenBank/DDBJ databases">
        <authorList>
            <person name="Gilroy R."/>
        </authorList>
    </citation>
    <scope>NUCLEOTIDE SEQUENCE</scope>
    <source>
        <strain evidence="8">ChiBcec2-4451</strain>
    </source>
</reference>
<dbReference type="PANTHER" id="PTHR33602">
    <property type="entry name" value="REGULATORY PROTEIN RECX FAMILY PROTEIN"/>
    <property type="match status" value="1"/>
</dbReference>
<comment type="caution">
    <text evidence="8">The sequence shown here is derived from an EMBL/GenBank/DDBJ whole genome shotgun (WGS) entry which is preliminary data.</text>
</comment>
<dbReference type="GO" id="GO:0006282">
    <property type="term" value="P:regulation of DNA repair"/>
    <property type="evidence" value="ECO:0007669"/>
    <property type="project" value="UniProtKB-UniRule"/>
</dbReference>
<comment type="subcellular location">
    <subcellularLocation>
        <location evidence="1 5">Cytoplasm</location>
    </subcellularLocation>
</comment>
<dbReference type="Pfam" id="PF21981">
    <property type="entry name" value="RecX_HTH3"/>
    <property type="match status" value="1"/>
</dbReference>
<gene>
    <name evidence="5" type="primary">recX</name>
    <name evidence="8" type="ORF">IAA63_08660</name>
</gene>
<dbReference type="Pfam" id="PF21982">
    <property type="entry name" value="RecX_HTH1"/>
    <property type="match status" value="1"/>
</dbReference>
<dbReference type="InterPro" id="IPR053925">
    <property type="entry name" value="RecX_HTH_3rd"/>
</dbReference>
<dbReference type="EMBL" id="DVON01000182">
    <property type="protein sequence ID" value="HIV13191.1"/>
    <property type="molecule type" value="Genomic_DNA"/>
</dbReference>
<comment type="function">
    <text evidence="5">Modulates RecA activity.</text>
</comment>
<feature type="domain" description="RecX third three-helical" evidence="6">
    <location>
        <begin position="156"/>
        <end position="192"/>
    </location>
</feature>
<comment type="similarity">
    <text evidence="2 5">Belongs to the RecX family.</text>
</comment>
<evidence type="ECO:0000313" key="8">
    <source>
        <dbReference type="EMBL" id="HIV13191.1"/>
    </source>
</evidence>
<dbReference type="InterPro" id="IPR036388">
    <property type="entry name" value="WH-like_DNA-bd_sf"/>
</dbReference>